<proteinExistence type="predicted"/>
<dbReference type="EMBL" id="BAABFR010000112">
    <property type="protein sequence ID" value="GAA4403762.1"/>
    <property type="molecule type" value="Genomic_DNA"/>
</dbReference>
<organism evidence="1 2">
    <name type="scientific">Tsukamurella soli</name>
    <dbReference type="NCBI Taxonomy" id="644556"/>
    <lineage>
        <taxon>Bacteria</taxon>
        <taxon>Bacillati</taxon>
        <taxon>Actinomycetota</taxon>
        <taxon>Actinomycetes</taxon>
        <taxon>Mycobacteriales</taxon>
        <taxon>Tsukamurellaceae</taxon>
        <taxon>Tsukamurella</taxon>
    </lineage>
</organism>
<evidence type="ECO:0000313" key="1">
    <source>
        <dbReference type="EMBL" id="GAA4403762.1"/>
    </source>
</evidence>
<gene>
    <name evidence="1" type="ORF">GCM10023147_45620</name>
</gene>
<reference evidence="2" key="1">
    <citation type="journal article" date="2019" name="Int. J. Syst. Evol. Microbiol.">
        <title>The Global Catalogue of Microorganisms (GCM) 10K type strain sequencing project: providing services to taxonomists for standard genome sequencing and annotation.</title>
        <authorList>
            <consortium name="The Broad Institute Genomics Platform"/>
            <consortium name="The Broad Institute Genome Sequencing Center for Infectious Disease"/>
            <person name="Wu L."/>
            <person name="Ma J."/>
        </authorList>
    </citation>
    <scope>NUCLEOTIDE SEQUENCE [LARGE SCALE GENOMIC DNA]</scope>
    <source>
        <strain evidence="2">JCM 17688</strain>
    </source>
</reference>
<evidence type="ECO:0000313" key="2">
    <source>
        <dbReference type="Proteomes" id="UP001500635"/>
    </source>
</evidence>
<keyword evidence="2" id="KW-1185">Reference proteome</keyword>
<dbReference type="Proteomes" id="UP001500635">
    <property type="component" value="Unassembled WGS sequence"/>
</dbReference>
<name>A0ABP8KD06_9ACTN</name>
<comment type="caution">
    <text evidence="1">The sequence shown here is derived from an EMBL/GenBank/DDBJ whole genome shotgun (WGS) entry which is preliminary data.</text>
</comment>
<accession>A0ABP8KD06</accession>
<protein>
    <submittedName>
        <fullName evidence="1">Uncharacterized protein</fullName>
    </submittedName>
</protein>
<sequence length="99" mass="10603">MRTYLEERHAEAQAAAAASGTDADRATAAWYRLTLRHLTRTEAALAAIREQVMALVPAPTSRDIVSCGAICEVLEELLTAVRAADAAIQPAEKSDGYMS</sequence>